<comment type="caution">
    <text evidence="2">The sequence shown here is derived from an EMBL/GenBank/DDBJ whole genome shotgun (WGS) entry which is preliminary data.</text>
</comment>
<feature type="region of interest" description="Disordered" evidence="1">
    <location>
        <begin position="1"/>
        <end position="79"/>
    </location>
</feature>
<feature type="compositionally biased region" description="Low complexity" evidence="1">
    <location>
        <begin position="60"/>
        <end position="79"/>
    </location>
</feature>
<dbReference type="Gene3D" id="1.25.70.10">
    <property type="entry name" value="Transcription termination factor 3, mitochondrial"/>
    <property type="match status" value="1"/>
</dbReference>
<proteinExistence type="predicted"/>
<evidence type="ECO:0000313" key="2">
    <source>
        <dbReference type="EMBL" id="KXZ47674.1"/>
    </source>
</evidence>
<dbReference type="Proteomes" id="UP000075714">
    <property type="component" value="Unassembled WGS sequence"/>
</dbReference>
<feature type="compositionally biased region" description="Low complexity" evidence="1">
    <location>
        <begin position="43"/>
        <end position="53"/>
    </location>
</feature>
<feature type="compositionally biased region" description="Low complexity" evidence="1">
    <location>
        <begin position="13"/>
        <end position="26"/>
    </location>
</feature>
<evidence type="ECO:0000256" key="1">
    <source>
        <dbReference type="SAM" id="MobiDB-lite"/>
    </source>
</evidence>
<name>A0A150GCV5_GONPE</name>
<dbReference type="AlphaFoldDB" id="A0A150GCV5"/>
<protein>
    <submittedName>
        <fullName evidence="2">Uncharacterized protein</fullName>
    </submittedName>
</protein>
<organism evidence="2 3">
    <name type="scientific">Gonium pectorale</name>
    <name type="common">Green alga</name>
    <dbReference type="NCBI Taxonomy" id="33097"/>
    <lineage>
        <taxon>Eukaryota</taxon>
        <taxon>Viridiplantae</taxon>
        <taxon>Chlorophyta</taxon>
        <taxon>core chlorophytes</taxon>
        <taxon>Chlorophyceae</taxon>
        <taxon>CS clade</taxon>
        <taxon>Chlamydomonadales</taxon>
        <taxon>Volvocaceae</taxon>
        <taxon>Gonium</taxon>
    </lineage>
</organism>
<reference evidence="3" key="1">
    <citation type="journal article" date="2016" name="Nat. Commun.">
        <title>The Gonium pectorale genome demonstrates co-option of cell cycle regulation during the evolution of multicellularity.</title>
        <authorList>
            <person name="Hanschen E.R."/>
            <person name="Marriage T.N."/>
            <person name="Ferris P.J."/>
            <person name="Hamaji T."/>
            <person name="Toyoda A."/>
            <person name="Fujiyama A."/>
            <person name="Neme R."/>
            <person name="Noguchi H."/>
            <person name="Minakuchi Y."/>
            <person name="Suzuki M."/>
            <person name="Kawai-Toyooka H."/>
            <person name="Smith D.R."/>
            <person name="Sparks H."/>
            <person name="Anderson J."/>
            <person name="Bakaric R."/>
            <person name="Luria V."/>
            <person name="Karger A."/>
            <person name="Kirschner M.W."/>
            <person name="Durand P.M."/>
            <person name="Michod R.E."/>
            <person name="Nozaki H."/>
            <person name="Olson B.J."/>
        </authorList>
    </citation>
    <scope>NUCLEOTIDE SEQUENCE [LARGE SCALE GENOMIC DNA]</scope>
    <source>
        <strain evidence="3">NIES-2863</strain>
    </source>
</reference>
<sequence>MDTSAMRSRCGAPRHAAPRSAPAFAATSISGTVRPPQPRCPGATAAPPRALVAAPPPPVADGAASRRLRPLRAASDSASAAAGGATLEGAAGEQPLWTPDQLYAQGAARLRALMDALPELTEPEPEAGGSGGGSGDGGVPVLAALLDSTPALVEAEPAVVRGALESLGAALGVSLVRAARLVARVPAVWERPPEEAAAKVRLASLRRCPAPPCLCKAARRPAAVSASTGVPVPSLLRLLGRSLGLVAVPTELLAAALEGLADDLGVAPEHVAEMLATQPTILCAQDSLVEAWAARLELPPDAVRALLSAQPGLLELTPTTVKARLESLAALFGVPLPLAAQLVLKHAALGAVPPNATITRAKNVSMALGISMQGAAGIIAKEPAFLAVLARCSGELRGTPVPDDVGEVGAAYEFYTMDWLQRQLREMAPGRVTSFASLDR</sequence>
<keyword evidence="3" id="KW-1185">Reference proteome</keyword>
<accession>A0A150GCV5</accession>
<dbReference type="InterPro" id="IPR038538">
    <property type="entry name" value="MTERF_sf"/>
</dbReference>
<evidence type="ECO:0000313" key="3">
    <source>
        <dbReference type="Proteomes" id="UP000075714"/>
    </source>
</evidence>
<gene>
    <name evidence="2" type="ORF">GPECTOR_33g556</name>
</gene>
<dbReference type="OrthoDB" id="543569at2759"/>
<dbReference type="EMBL" id="LSYV01000034">
    <property type="protein sequence ID" value="KXZ47674.1"/>
    <property type="molecule type" value="Genomic_DNA"/>
</dbReference>